<protein>
    <submittedName>
        <fullName evidence="5">Response regulator</fullName>
    </submittedName>
</protein>
<reference evidence="5 6" key="1">
    <citation type="journal article" date="2020" name="ISME J.">
        <title>Comparative genomics reveals insights into cyanobacterial evolution and habitat adaptation.</title>
        <authorList>
            <person name="Chen M.Y."/>
            <person name="Teng W.K."/>
            <person name="Zhao L."/>
            <person name="Hu C.X."/>
            <person name="Zhou Y.K."/>
            <person name="Han B.P."/>
            <person name="Song L.R."/>
            <person name="Shu W.S."/>
        </authorList>
    </citation>
    <scope>NUCLEOTIDE SEQUENCE [LARGE SCALE GENOMIC DNA]</scope>
    <source>
        <strain evidence="5 6">FACHB-288</strain>
    </source>
</reference>
<dbReference type="Pfam" id="PF00072">
    <property type="entry name" value="Response_reg"/>
    <property type="match status" value="1"/>
</dbReference>
<keyword evidence="1 3" id="KW-0597">Phosphoprotein</keyword>
<feature type="domain" description="Response regulatory" evidence="4">
    <location>
        <begin position="10"/>
        <end position="122"/>
    </location>
</feature>
<dbReference type="SUPFAM" id="SSF52172">
    <property type="entry name" value="CheY-like"/>
    <property type="match status" value="1"/>
</dbReference>
<organism evidence="5 6">
    <name type="scientific">Calothrix parietina FACHB-288</name>
    <dbReference type="NCBI Taxonomy" id="2692896"/>
    <lineage>
        <taxon>Bacteria</taxon>
        <taxon>Bacillati</taxon>
        <taxon>Cyanobacteriota</taxon>
        <taxon>Cyanophyceae</taxon>
        <taxon>Nostocales</taxon>
        <taxon>Calotrichaceae</taxon>
        <taxon>Calothrix</taxon>
    </lineage>
</organism>
<sequence>MSRNISVKRKVLIADDDDDSRKMLAFLLEDEGWEVKEARDGKEALATIVNDRPDLLILDNRMPELTGAEVYQQMQAQGINLAVVLATAYGHIEELASSLGIVHFVNKPYDITELLTIVESAYANFSISNISHN</sequence>
<dbReference type="InterPro" id="IPR001789">
    <property type="entry name" value="Sig_transdc_resp-reg_receiver"/>
</dbReference>
<name>A0ABR8A4B7_9CYAN</name>
<comment type="caution">
    <text evidence="5">The sequence shown here is derived from an EMBL/GenBank/DDBJ whole genome shotgun (WGS) entry which is preliminary data.</text>
</comment>
<evidence type="ECO:0000256" key="1">
    <source>
        <dbReference type="ARBA" id="ARBA00022553"/>
    </source>
</evidence>
<dbReference type="RefSeq" id="WP_190538644.1">
    <property type="nucleotide sequence ID" value="NZ_CAWPNO010000073.1"/>
</dbReference>
<evidence type="ECO:0000256" key="3">
    <source>
        <dbReference type="PROSITE-ProRule" id="PRU00169"/>
    </source>
</evidence>
<dbReference type="InterPro" id="IPR011006">
    <property type="entry name" value="CheY-like_superfamily"/>
</dbReference>
<dbReference type="PANTHER" id="PTHR44591">
    <property type="entry name" value="STRESS RESPONSE REGULATOR PROTEIN 1"/>
    <property type="match status" value="1"/>
</dbReference>
<evidence type="ECO:0000313" key="6">
    <source>
        <dbReference type="Proteomes" id="UP000658514"/>
    </source>
</evidence>
<dbReference type="EMBL" id="JACJQH010000004">
    <property type="protein sequence ID" value="MBD2194608.1"/>
    <property type="molecule type" value="Genomic_DNA"/>
</dbReference>
<dbReference type="SMART" id="SM00448">
    <property type="entry name" value="REC"/>
    <property type="match status" value="1"/>
</dbReference>
<keyword evidence="6" id="KW-1185">Reference proteome</keyword>
<dbReference type="Gene3D" id="3.40.50.2300">
    <property type="match status" value="1"/>
</dbReference>
<dbReference type="PROSITE" id="PS50110">
    <property type="entry name" value="RESPONSE_REGULATORY"/>
    <property type="match status" value="1"/>
</dbReference>
<dbReference type="Proteomes" id="UP000658514">
    <property type="component" value="Unassembled WGS sequence"/>
</dbReference>
<dbReference type="InterPro" id="IPR050595">
    <property type="entry name" value="Bact_response_regulator"/>
</dbReference>
<evidence type="ECO:0000256" key="2">
    <source>
        <dbReference type="ARBA" id="ARBA00023012"/>
    </source>
</evidence>
<keyword evidence="2" id="KW-0902">Two-component regulatory system</keyword>
<evidence type="ECO:0000313" key="5">
    <source>
        <dbReference type="EMBL" id="MBD2194608.1"/>
    </source>
</evidence>
<evidence type="ECO:0000259" key="4">
    <source>
        <dbReference type="PROSITE" id="PS50110"/>
    </source>
</evidence>
<feature type="modified residue" description="4-aspartylphosphate" evidence="3">
    <location>
        <position position="59"/>
    </location>
</feature>
<accession>A0ABR8A4B7</accession>
<dbReference type="PANTHER" id="PTHR44591:SF14">
    <property type="entry name" value="PROTEIN PILG"/>
    <property type="match status" value="1"/>
</dbReference>
<proteinExistence type="predicted"/>
<gene>
    <name evidence="5" type="ORF">H6G24_03740</name>
</gene>